<evidence type="ECO:0000313" key="11">
    <source>
        <dbReference type="Proteomes" id="UP001289374"/>
    </source>
</evidence>
<evidence type="ECO:0000256" key="5">
    <source>
        <dbReference type="ARBA" id="ARBA00022782"/>
    </source>
</evidence>
<keyword evidence="6" id="KW-0325">Glycoprotein</keyword>
<comment type="similarity">
    <text evidence="2">Belongs to the CLV3/ESR signal peptide family.</text>
</comment>
<keyword evidence="9" id="KW-0472">Membrane</keyword>
<dbReference type="GO" id="GO:0005576">
    <property type="term" value="C:extracellular region"/>
    <property type="evidence" value="ECO:0007669"/>
    <property type="project" value="UniProtKB-SubCell"/>
</dbReference>
<dbReference type="InterPro" id="IPR039617">
    <property type="entry name" value="CLAVATA3-CLE"/>
</dbReference>
<keyword evidence="3" id="KW-0964">Secreted</keyword>
<name>A0AAE1W5N7_9LAMI</name>
<dbReference type="AlphaFoldDB" id="A0AAE1W5N7"/>
<comment type="caution">
    <text evidence="10">The sequence shown here is derived from an EMBL/GenBank/DDBJ whole genome shotgun (WGS) entry which is preliminary data.</text>
</comment>
<keyword evidence="11" id="KW-1185">Reference proteome</keyword>
<dbReference type="Proteomes" id="UP001289374">
    <property type="component" value="Unassembled WGS sequence"/>
</dbReference>
<evidence type="ECO:0000256" key="7">
    <source>
        <dbReference type="ARBA" id="ARBA00023278"/>
    </source>
</evidence>
<accession>A0AAE1W5N7</accession>
<evidence type="ECO:0000256" key="6">
    <source>
        <dbReference type="ARBA" id="ARBA00023180"/>
    </source>
</evidence>
<proteinExistence type="inferred from homology"/>
<evidence type="ECO:0000256" key="4">
    <source>
        <dbReference type="ARBA" id="ARBA00022729"/>
    </source>
</evidence>
<dbReference type="PANTHER" id="PTHR36016:SF1">
    <property type="entry name" value="CLAVATA3_ESR (CLE)-RELATED PROTEIN 5-RELATED"/>
    <property type="match status" value="1"/>
</dbReference>
<organism evidence="10 11">
    <name type="scientific">Sesamum angolense</name>
    <dbReference type="NCBI Taxonomy" id="2727404"/>
    <lineage>
        <taxon>Eukaryota</taxon>
        <taxon>Viridiplantae</taxon>
        <taxon>Streptophyta</taxon>
        <taxon>Embryophyta</taxon>
        <taxon>Tracheophyta</taxon>
        <taxon>Spermatophyta</taxon>
        <taxon>Magnoliopsida</taxon>
        <taxon>eudicotyledons</taxon>
        <taxon>Gunneridae</taxon>
        <taxon>Pentapetalae</taxon>
        <taxon>asterids</taxon>
        <taxon>lamiids</taxon>
        <taxon>Lamiales</taxon>
        <taxon>Pedaliaceae</taxon>
        <taxon>Sesamum</taxon>
    </lineage>
</organism>
<sequence length="89" mass="10016">MEVNTRIVLLGMIVIASLYVVSLDARSHSRILSVQESADSPRLMLRRPGFDEPKLEYYRRRAIMLDAETTRVAPGGPDPQHHSKTPTLS</sequence>
<evidence type="ECO:0008006" key="12">
    <source>
        <dbReference type="Google" id="ProtNLM"/>
    </source>
</evidence>
<keyword evidence="9" id="KW-1133">Transmembrane helix</keyword>
<keyword evidence="9" id="KW-0812">Transmembrane</keyword>
<evidence type="ECO:0000256" key="9">
    <source>
        <dbReference type="SAM" id="Phobius"/>
    </source>
</evidence>
<feature type="region of interest" description="Disordered" evidence="8">
    <location>
        <begin position="70"/>
        <end position="89"/>
    </location>
</feature>
<dbReference type="EMBL" id="JACGWL010000015">
    <property type="protein sequence ID" value="KAK4387118.1"/>
    <property type="molecule type" value="Genomic_DNA"/>
</dbReference>
<comment type="subcellular location">
    <subcellularLocation>
        <location evidence="1">Secreted</location>
        <location evidence="1">Extracellular space</location>
    </subcellularLocation>
</comment>
<evidence type="ECO:0000313" key="10">
    <source>
        <dbReference type="EMBL" id="KAK4387118.1"/>
    </source>
</evidence>
<keyword evidence="4" id="KW-0732">Signal</keyword>
<evidence type="ECO:0000256" key="2">
    <source>
        <dbReference type="ARBA" id="ARBA00005416"/>
    </source>
</evidence>
<evidence type="ECO:0000256" key="1">
    <source>
        <dbReference type="ARBA" id="ARBA00004239"/>
    </source>
</evidence>
<reference evidence="10" key="2">
    <citation type="journal article" date="2024" name="Plant">
        <title>Genomic evolution and insights into agronomic trait innovations of Sesamum species.</title>
        <authorList>
            <person name="Miao H."/>
            <person name="Wang L."/>
            <person name="Qu L."/>
            <person name="Liu H."/>
            <person name="Sun Y."/>
            <person name="Le M."/>
            <person name="Wang Q."/>
            <person name="Wei S."/>
            <person name="Zheng Y."/>
            <person name="Lin W."/>
            <person name="Duan Y."/>
            <person name="Cao H."/>
            <person name="Xiong S."/>
            <person name="Wang X."/>
            <person name="Wei L."/>
            <person name="Li C."/>
            <person name="Ma Q."/>
            <person name="Ju M."/>
            <person name="Zhao R."/>
            <person name="Li G."/>
            <person name="Mu C."/>
            <person name="Tian Q."/>
            <person name="Mei H."/>
            <person name="Zhang T."/>
            <person name="Gao T."/>
            <person name="Zhang H."/>
        </authorList>
    </citation>
    <scope>NUCLEOTIDE SEQUENCE</scope>
    <source>
        <strain evidence="10">K16</strain>
    </source>
</reference>
<gene>
    <name evidence="10" type="ORF">Sango_2582400</name>
</gene>
<feature type="transmembrane region" description="Helical" evidence="9">
    <location>
        <begin position="6"/>
        <end position="23"/>
    </location>
</feature>
<protein>
    <recommendedName>
        <fullName evidence="12">CLAVATA3/ESR (CLE)-related protein</fullName>
    </recommendedName>
</protein>
<evidence type="ECO:0000256" key="8">
    <source>
        <dbReference type="SAM" id="MobiDB-lite"/>
    </source>
</evidence>
<reference evidence="10" key="1">
    <citation type="submission" date="2020-06" db="EMBL/GenBank/DDBJ databases">
        <authorList>
            <person name="Li T."/>
            <person name="Hu X."/>
            <person name="Zhang T."/>
            <person name="Song X."/>
            <person name="Zhang H."/>
            <person name="Dai N."/>
            <person name="Sheng W."/>
            <person name="Hou X."/>
            <person name="Wei L."/>
        </authorList>
    </citation>
    <scope>NUCLEOTIDE SEQUENCE</scope>
    <source>
        <strain evidence="10">K16</strain>
        <tissue evidence="10">Leaf</tissue>
    </source>
</reference>
<keyword evidence="5" id="KW-0221">Differentiation</keyword>
<evidence type="ECO:0000256" key="3">
    <source>
        <dbReference type="ARBA" id="ARBA00022525"/>
    </source>
</evidence>
<dbReference type="PANTHER" id="PTHR36016">
    <property type="entry name" value="CLAVATA3/ESR (CLE)-RELATED PROTEIN 7"/>
    <property type="match status" value="1"/>
</dbReference>
<dbReference type="GO" id="GO:0030154">
    <property type="term" value="P:cell differentiation"/>
    <property type="evidence" value="ECO:0007669"/>
    <property type="project" value="UniProtKB-KW"/>
</dbReference>
<keyword evidence="7" id="KW-0379">Hydroxylation</keyword>